<evidence type="ECO:0000256" key="4">
    <source>
        <dbReference type="ARBA" id="ARBA00022692"/>
    </source>
</evidence>
<keyword evidence="2" id="KW-1003">Cell membrane</keyword>
<dbReference type="OrthoDB" id="9786870at2"/>
<keyword evidence="3" id="KW-0808">Transferase</keyword>
<evidence type="ECO:0000259" key="7">
    <source>
        <dbReference type="Pfam" id="PF00884"/>
    </source>
</evidence>
<evidence type="ECO:0000256" key="2">
    <source>
        <dbReference type="ARBA" id="ARBA00022475"/>
    </source>
</evidence>
<evidence type="ECO:0000313" key="9">
    <source>
        <dbReference type="Proteomes" id="UP000199689"/>
    </source>
</evidence>
<keyword evidence="9" id="KW-1185">Reference proteome</keyword>
<sequence length="365" mass="42268">MTISLAYAPIRMGMETRASLADYRVYGQNHALREKRLKNLRGLHTLHAGGLYVLVIGESETRDHMQVYGYKRATTPWLSKQKETGNALFFSHAYSNYVTTVPALTYALSTRNQYNQVNLSDAYSLIEVAKAAGFNTFWISNQRKFSPWDTPVAEIGSTSDHQIWLNSRIGSEDIFTEYYDSALADKIPLPKENKNHLIVIHLMGCHKFYSDRYPANATYFKGTDYRDLYDNAVRYNDYVLEQIYQKVSASPNFKGMVYFSDHGEDATKLFDHNPSQFSWQMTRIPCIIWLSDSYRQENPKVYKTLSANQDKYWTNDLVYNLMVNLMGIQGAPENNLRWDISSPKYAMTKKDLMTLHGEKKLYEEQ</sequence>
<dbReference type="CDD" id="cd16017">
    <property type="entry name" value="LptA"/>
    <property type="match status" value="1"/>
</dbReference>
<name>A0A1G5WGJ7_9FIRM</name>
<keyword evidence="6" id="KW-0472">Membrane</keyword>
<organism evidence="8 9">
    <name type="scientific">Allisonella histaminiformans</name>
    <dbReference type="NCBI Taxonomy" id="209880"/>
    <lineage>
        <taxon>Bacteria</taxon>
        <taxon>Bacillati</taxon>
        <taxon>Bacillota</taxon>
        <taxon>Negativicutes</taxon>
        <taxon>Veillonellales</taxon>
        <taxon>Veillonellaceae</taxon>
        <taxon>Allisonella</taxon>
    </lineage>
</organism>
<dbReference type="PANTHER" id="PTHR30443">
    <property type="entry name" value="INNER MEMBRANE PROTEIN"/>
    <property type="match status" value="1"/>
</dbReference>
<proteinExistence type="predicted"/>
<evidence type="ECO:0000256" key="6">
    <source>
        <dbReference type="ARBA" id="ARBA00023136"/>
    </source>
</evidence>
<evidence type="ECO:0000256" key="5">
    <source>
        <dbReference type="ARBA" id="ARBA00022989"/>
    </source>
</evidence>
<dbReference type="Gene3D" id="3.40.720.10">
    <property type="entry name" value="Alkaline Phosphatase, subunit A"/>
    <property type="match status" value="1"/>
</dbReference>
<keyword evidence="5" id="KW-1133">Transmembrane helix</keyword>
<evidence type="ECO:0000256" key="3">
    <source>
        <dbReference type="ARBA" id="ARBA00022679"/>
    </source>
</evidence>
<gene>
    <name evidence="8" type="ORF">SAMN02910343_01370</name>
</gene>
<dbReference type="STRING" id="209880.SAMN02910343_01370"/>
<dbReference type="InterPro" id="IPR017850">
    <property type="entry name" value="Alkaline_phosphatase_core_sf"/>
</dbReference>
<dbReference type="Proteomes" id="UP000199689">
    <property type="component" value="Unassembled WGS sequence"/>
</dbReference>
<reference evidence="8 9" key="1">
    <citation type="submission" date="2016-10" db="EMBL/GenBank/DDBJ databases">
        <authorList>
            <person name="de Groot N.N."/>
        </authorList>
    </citation>
    <scope>NUCLEOTIDE SEQUENCE [LARGE SCALE GENOMIC DNA]</scope>
    <source>
        <strain evidence="8 9">DSM 15230</strain>
    </source>
</reference>
<dbReference type="PANTHER" id="PTHR30443:SF2">
    <property type="entry name" value="PHOSPHOETHANOLAMINE TRANSFERASE EPTC"/>
    <property type="match status" value="1"/>
</dbReference>
<dbReference type="SUPFAM" id="SSF53649">
    <property type="entry name" value="Alkaline phosphatase-like"/>
    <property type="match status" value="1"/>
</dbReference>
<comment type="subcellular location">
    <subcellularLocation>
        <location evidence="1">Cell membrane</location>
        <topology evidence="1">Multi-pass membrane protein</topology>
    </subcellularLocation>
</comment>
<dbReference type="GeneID" id="87756374"/>
<feature type="domain" description="Sulfatase N-terminal" evidence="7">
    <location>
        <begin position="52"/>
        <end position="307"/>
    </location>
</feature>
<dbReference type="GO" id="GO:0016776">
    <property type="term" value="F:phosphotransferase activity, phosphate group as acceptor"/>
    <property type="evidence" value="ECO:0007669"/>
    <property type="project" value="TreeGrafter"/>
</dbReference>
<dbReference type="GO" id="GO:0005886">
    <property type="term" value="C:plasma membrane"/>
    <property type="evidence" value="ECO:0007669"/>
    <property type="project" value="UniProtKB-SubCell"/>
</dbReference>
<dbReference type="InterPro" id="IPR040423">
    <property type="entry name" value="PEA_transferase"/>
</dbReference>
<dbReference type="EMBL" id="FMXA01000020">
    <property type="protein sequence ID" value="SDA57248.1"/>
    <property type="molecule type" value="Genomic_DNA"/>
</dbReference>
<dbReference type="Pfam" id="PF00884">
    <property type="entry name" value="Sulfatase"/>
    <property type="match status" value="1"/>
</dbReference>
<dbReference type="AlphaFoldDB" id="A0A1G5WGJ7"/>
<accession>A0A1G5WGJ7</accession>
<keyword evidence="4" id="KW-0812">Transmembrane</keyword>
<dbReference type="RefSeq" id="WP_159427874.1">
    <property type="nucleotide sequence ID" value="NZ_FMXA01000020.1"/>
</dbReference>
<dbReference type="InterPro" id="IPR058130">
    <property type="entry name" value="PEA_transf_C"/>
</dbReference>
<dbReference type="GO" id="GO:0009244">
    <property type="term" value="P:lipopolysaccharide core region biosynthetic process"/>
    <property type="evidence" value="ECO:0007669"/>
    <property type="project" value="TreeGrafter"/>
</dbReference>
<evidence type="ECO:0000256" key="1">
    <source>
        <dbReference type="ARBA" id="ARBA00004651"/>
    </source>
</evidence>
<evidence type="ECO:0000313" key="8">
    <source>
        <dbReference type="EMBL" id="SDA57248.1"/>
    </source>
</evidence>
<protein>
    <submittedName>
        <fullName evidence="8">Sulfatase</fullName>
    </submittedName>
</protein>
<dbReference type="InterPro" id="IPR000917">
    <property type="entry name" value="Sulfatase_N"/>
</dbReference>